<organism evidence="1 2">
    <name type="scientific">Shimazuella alba</name>
    <dbReference type="NCBI Taxonomy" id="2690964"/>
    <lineage>
        <taxon>Bacteria</taxon>
        <taxon>Bacillati</taxon>
        <taxon>Bacillota</taxon>
        <taxon>Bacilli</taxon>
        <taxon>Bacillales</taxon>
        <taxon>Thermoactinomycetaceae</taxon>
        <taxon>Shimazuella</taxon>
    </lineage>
</organism>
<comment type="caution">
    <text evidence="1">The sequence shown here is derived from an EMBL/GenBank/DDBJ whole genome shotgun (WGS) entry which is preliminary data.</text>
</comment>
<dbReference type="EMBL" id="WUUL01000003">
    <property type="protein sequence ID" value="MXQ53286.1"/>
    <property type="molecule type" value="Genomic_DNA"/>
</dbReference>
<proteinExistence type="predicted"/>
<dbReference type="RefSeq" id="WP_160800641.1">
    <property type="nucleotide sequence ID" value="NZ_WUUL01000003.1"/>
</dbReference>
<keyword evidence="2" id="KW-1185">Reference proteome</keyword>
<dbReference type="Proteomes" id="UP000430692">
    <property type="component" value="Unassembled WGS sequence"/>
</dbReference>
<accession>A0A6I4VTY3</accession>
<sequence>MPNAKGQKLELPTNLSDTWNITVFVPWVREPHDTRFPDHAFFKLGVNSEYDLEVGPNDVALLKNKKKEEYTVLPEGFSRKGIVTVESAT</sequence>
<protein>
    <submittedName>
        <fullName evidence="1">Uncharacterized protein</fullName>
    </submittedName>
</protein>
<reference evidence="1 2" key="1">
    <citation type="submission" date="2019-12" db="EMBL/GenBank/DDBJ databases">
        <title>Whole-genome analyses of novel actinobacteria.</title>
        <authorList>
            <person name="Sahin N."/>
            <person name="Saygin H."/>
        </authorList>
    </citation>
    <scope>NUCLEOTIDE SEQUENCE [LARGE SCALE GENOMIC DNA]</scope>
    <source>
        <strain evidence="1 2">KC615</strain>
    </source>
</reference>
<dbReference type="AlphaFoldDB" id="A0A6I4VTY3"/>
<evidence type="ECO:0000313" key="2">
    <source>
        <dbReference type="Proteomes" id="UP000430692"/>
    </source>
</evidence>
<name>A0A6I4VTY3_9BACL</name>
<evidence type="ECO:0000313" key="1">
    <source>
        <dbReference type="EMBL" id="MXQ53286.1"/>
    </source>
</evidence>
<gene>
    <name evidence="1" type="ORF">GSM42_05975</name>
</gene>